<name>A0AAE0RZE3_9BIVA</name>
<evidence type="ECO:0000313" key="3">
    <source>
        <dbReference type="Proteomes" id="UP001195483"/>
    </source>
</evidence>
<reference evidence="2" key="2">
    <citation type="journal article" date="2021" name="Genome Biol. Evol.">
        <title>Developing a high-quality reference genome for a parasitic bivalve with doubly uniparental inheritance (Bivalvia: Unionida).</title>
        <authorList>
            <person name="Smith C.H."/>
        </authorList>
    </citation>
    <scope>NUCLEOTIDE SEQUENCE</scope>
    <source>
        <strain evidence="2">CHS0354</strain>
        <tissue evidence="2">Mantle</tissue>
    </source>
</reference>
<dbReference type="PANTHER" id="PTHR15032">
    <property type="entry name" value="N-ACYL-PHOSPHATIDYLETHANOLAMINE-HYDROLYZING PHOSPHOLIPASE D"/>
    <property type="match status" value="1"/>
</dbReference>
<keyword evidence="3" id="KW-1185">Reference proteome</keyword>
<comment type="caution">
    <text evidence="2">The sequence shown here is derived from an EMBL/GenBank/DDBJ whole genome shotgun (WGS) entry which is preliminary data.</text>
</comment>
<proteinExistence type="predicted"/>
<protein>
    <recommendedName>
        <fullName evidence="1">Metallo-beta-lactamase domain-containing protein</fullName>
    </recommendedName>
</protein>
<dbReference type="InterPro" id="IPR001279">
    <property type="entry name" value="Metallo-B-lactamas"/>
</dbReference>
<accession>A0AAE0RZE3</accession>
<dbReference type="AlphaFoldDB" id="A0AAE0RZE3"/>
<dbReference type="InterPro" id="IPR036866">
    <property type="entry name" value="RibonucZ/Hydroxyglut_hydro"/>
</dbReference>
<dbReference type="Pfam" id="PF12706">
    <property type="entry name" value="Lactamase_B_2"/>
    <property type="match status" value="1"/>
</dbReference>
<dbReference type="GO" id="GO:0005737">
    <property type="term" value="C:cytoplasm"/>
    <property type="evidence" value="ECO:0007669"/>
    <property type="project" value="TreeGrafter"/>
</dbReference>
<organism evidence="2 3">
    <name type="scientific">Potamilus streckersoni</name>
    <dbReference type="NCBI Taxonomy" id="2493646"/>
    <lineage>
        <taxon>Eukaryota</taxon>
        <taxon>Metazoa</taxon>
        <taxon>Spiralia</taxon>
        <taxon>Lophotrochozoa</taxon>
        <taxon>Mollusca</taxon>
        <taxon>Bivalvia</taxon>
        <taxon>Autobranchia</taxon>
        <taxon>Heteroconchia</taxon>
        <taxon>Palaeoheterodonta</taxon>
        <taxon>Unionida</taxon>
        <taxon>Unionoidea</taxon>
        <taxon>Unionidae</taxon>
        <taxon>Ambleminae</taxon>
        <taxon>Lampsilini</taxon>
        <taxon>Potamilus</taxon>
    </lineage>
</organism>
<reference evidence="2" key="1">
    <citation type="journal article" date="2021" name="Genome Biol. Evol.">
        <title>A High-Quality Reference Genome for a Parasitic Bivalve with Doubly Uniparental Inheritance (Bivalvia: Unionida).</title>
        <authorList>
            <person name="Smith C.H."/>
        </authorList>
    </citation>
    <scope>NUCLEOTIDE SEQUENCE</scope>
    <source>
        <strain evidence="2">CHS0354</strain>
    </source>
</reference>
<gene>
    <name evidence="2" type="ORF">CHS0354_023907</name>
</gene>
<sequence length="343" mass="39746">MYSKQHNLNKPGSVYQNVSGASAMSFREGMRLLPKFLFKTKNRVPNRELPIIKKKIIHDDKAINAHSLTWLGHSSVLIEMNGKTIFIDPHLSQTASPIPFFVKKFYKKPALDLESVLEIDVLLISHDHYDHLDYKSIKRLKDKIKIALVPRGVKKRLISWGVQSERVMEFNWFDEIEIEKISFICVPAQHFSGRGLFDRNTTLWCSWIVKDSFASFFFSGDSGYFNGFKEIGNKFGGFDICMIECGQYNERWRSIHMLPEDVIKSFNDLGGKYLMPIHWGGFALAFHEWDEPINRIYDLCQKHSVPLLTPQIGESVLLGKNYISRKWWGNETTLYNNNSNTNL</sequence>
<dbReference type="PANTHER" id="PTHR15032:SF4">
    <property type="entry name" value="N-ACYL-PHOSPHATIDYLETHANOLAMINE-HYDROLYZING PHOSPHOLIPASE D"/>
    <property type="match status" value="1"/>
</dbReference>
<dbReference type="Proteomes" id="UP001195483">
    <property type="component" value="Unassembled WGS sequence"/>
</dbReference>
<feature type="domain" description="Metallo-beta-lactamase" evidence="1">
    <location>
        <begin position="84"/>
        <end position="279"/>
    </location>
</feature>
<evidence type="ECO:0000259" key="1">
    <source>
        <dbReference type="Pfam" id="PF12706"/>
    </source>
</evidence>
<evidence type="ECO:0000313" key="2">
    <source>
        <dbReference type="EMBL" id="KAK3582363.1"/>
    </source>
</evidence>
<dbReference type="SUPFAM" id="SSF56281">
    <property type="entry name" value="Metallo-hydrolase/oxidoreductase"/>
    <property type="match status" value="1"/>
</dbReference>
<dbReference type="EMBL" id="JAEAOA010001427">
    <property type="protein sequence ID" value="KAK3582363.1"/>
    <property type="molecule type" value="Genomic_DNA"/>
</dbReference>
<dbReference type="Gene3D" id="3.60.15.10">
    <property type="entry name" value="Ribonuclease Z/Hydroxyacylglutathione hydrolase-like"/>
    <property type="match status" value="1"/>
</dbReference>
<reference evidence="2" key="3">
    <citation type="submission" date="2023-05" db="EMBL/GenBank/DDBJ databases">
        <authorList>
            <person name="Smith C.H."/>
        </authorList>
    </citation>
    <scope>NUCLEOTIDE SEQUENCE</scope>
    <source>
        <strain evidence="2">CHS0354</strain>
        <tissue evidence="2">Mantle</tissue>
    </source>
</reference>